<comment type="caution">
    <text evidence="2">The sequence shown here is derived from an EMBL/GenBank/DDBJ whole genome shotgun (WGS) entry which is preliminary data.</text>
</comment>
<dbReference type="OrthoDB" id="2751465at2759"/>
<evidence type="ECO:0000313" key="2">
    <source>
        <dbReference type="EMBL" id="PPQ82444.1"/>
    </source>
</evidence>
<feature type="transmembrane region" description="Helical" evidence="1">
    <location>
        <begin position="81"/>
        <end position="99"/>
    </location>
</feature>
<proteinExistence type="predicted"/>
<feature type="non-terminal residue" evidence="2">
    <location>
        <position position="237"/>
    </location>
</feature>
<gene>
    <name evidence="2" type="ORF">CVT25_007242</name>
</gene>
<dbReference type="Proteomes" id="UP000283269">
    <property type="component" value="Unassembled WGS sequence"/>
</dbReference>
<keyword evidence="1" id="KW-1133">Transmembrane helix</keyword>
<organism evidence="2 3">
    <name type="scientific">Psilocybe cyanescens</name>
    <dbReference type="NCBI Taxonomy" id="93625"/>
    <lineage>
        <taxon>Eukaryota</taxon>
        <taxon>Fungi</taxon>
        <taxon>Dikarya</taxon>
        <taxon>Basidiomycota</taxon>
        <taxon>Agaricomycotina</taxon>
        <taxon>Agaricomycetes</taxon>
        <taxon>Agaricomycetidae</taxon>
        <taxon>Agaricales</taxon>
        <taxon>Agaricineae</taxon>
        <taxon>Strophariaceae</taxon>
        <taxon>Psilocybe</taxon>
    </lineage>
</organism>
<dbReference type="InParanoid" id="A0A409WV87"/>
<name>A0A409WV87_PSICY</name>
<keyword evidence="1" id="KW-0812">Transmembrane</keyword>
<keyword evidence="3" id="KW-1185">Reference proteome</keyword>
<sequence length="237" mass="26596">MRESIFLGTVGYGLEWTKPANLNCRIVLSAISVLYFLCFSEFIIDWYYINWTIVTNGNMRESIFLGTVGYGLEWTWVLNDFLQNSLLIISDGLLIWRCYHVWGQSFCAILAPFILLVAELGLIVATTFLDIKFCLITSEANTILYNNTTSALTFVSLGTTVIATFIIGYRIYSVSQRRDTSSRRLFNHIATIIIESAAAYSMVLLLDAIIYVVPSLNVLGSPLSQAEYYVGAILTVV</sequence>
<keyword evidence="1" id="KW-0472">Membrane</keyword>
<evidence type="ECO:0000256" key="1">
    <source>
        <dbReference type="SAM" id="Phobius"/>
    </source>
</evidence>
<accession>A0A409WV87</accession>
<feature type="transmembrane region" description="Helical" evidence="1">
    <location>
        <begin position="149"/>
        <end position="172"/>
    </location>
</feature>
<feature type="transmembrane region" description="Helical" evidence="1">
    <location>
        <begin position="192"/>
        <end position="213"/>
    </location>
</feature>
<reference evidence="2 3" key="1">
    <citation type="journal article" date="2018" name="Evol. Lett.">
        <title>Horizontal gene cluster transfer increased hallucinogenic mushroom diversity.</title>
        <authorList>
            <person name="Reynolds H.T."/>
            <person name="Vijayakumar V."/>
            <person name="Gluck-Thaler E."/>
            <person name="Korotkin H.B."/>
            <person name="Matheny P.B."/>
            <person name="Slot J.C."/>
        </authorList>
    </citation>
    <scope>NUCLEOTIDE SEQUENCE [LARGE SCALE GENOMIC DNA]</scope>
    <source>
        <strain evidence="2 3">2631</strain>
    </source>
</reference>
<dbReference type="AlphaFoldDB" id="A0A409WV87"/>
<feature type="transmembrane region" description="Helical" evidence="1">
    <location>
        <begin position="106"/>
        <end position="129"/>
    </location>
</feature>
<evidence type="ECO:0000313" key="3">
    <source>
        <dbReference type="Proteomes" id="UP000283269"/>
    </source>
</evidence>
<feature type="transmembrane region" description="Helical" evidence="1">
    <location>
        <begin position="26"/>
        <end position="49"/>
    </location>
</feature>
<protein>
    <submittedName>
        <fullName evidence="2">Uncharacterized protein</fullName>
    </submittedName>
</protein>
<dbReference type="EMBL" id="NHYD01003138">
    <property type="protein sequence ID" value="PPQ82444.1"/>
    <property type="molecule type" value="Genomic_DNA"/>
</dbReference>